<dbReference type="PROSITE" id="PS51293">
    <property type="entry name" value="SANT"/>
    <property type="match status" value="1"/>
</dbReference>
<dbReference type="Ensembl" id="ENSAMXT00000011542.2">
    <property type="protein sequence ID" value="ENSAMXP00000011542.2"/>
    <property type="gene ID" value="ENSAMXG00000011239.2"/>
</dbReference>
<reference evidence="13" key="1">
    <citation type="submission" date="2013-03" db="EMBL/GenBank/DDBJ databases">
        <authorList>
            <person name="Jeffery W."/>
            <person name="Warren W."/>
            <person name="Wilson R.K."/>
        </authorList>
    </citation>
    <scope>NUCLEOTIDE SEQUENCE</scope>
    <source>
        <strain evidence="13">female</strain>
    </source>
</reference>
<keyword evidence="5" id="KW-0805">Transcription regulation</keyword>
<dbReference type="SUPFAM" id="SSF46689">
    <property type="entry name" value="Homeodomain-like"/>
    <property type="match status" value="1"/>
</dbReference>
<dbReference type="GO" id="GO:0003714">
    <property type="term" value="F:transcription corepressor activity"/>
    <property type="evidence" value="ECO:0007669"/>
    <property type="project" value="TreeGrafter"/>
</dbReference>
<dbReference type="GO" id="GO:0000118">
    <property type="term" value="C:histone deacetylase complex"/>
    <property type="evidence" value="ECO:0007669"/>
    <property type="project" value="TreeGrafter"/>
</dbReference>
<evidence type="ECO:0000256" key="5">
    <source>
        <dbReference type="ARBA" id="ARBA00023015"/>
    </source>
</evidence>
<reference evidence="12" key="4">
    <citation type="submission" date="2025-09" db="UniProtKB">
        <authorList>
            <consortium name="Ensembl"/>
        </authorList>
    </citation>
    <scope>IDENTIFICATION</scope>
</reference>
<dbReference type="GO" id="GO:0003677">
    <property type="term" value="F:DNA binding"/>
    <property type="evidence" value="ECO:0007669"/>
    <property type="project" value="UniProtKB-KW"/>
</dbReference>
<dbReference type="AlphaFoldDB" id="W5KVD0"/>
<accession>W5KVD0</accession>
<reference evidence="13" key="2">
    <citation type="journal article" date="2014" name="Nat. Commun.">
        <title>The cavefish genome reveals candidate genes for eye loss.</title>
        <authorList>
            <person name="McGaugh S.E."/>
            <person name="Gross J.B."/>
            <person name="Aken B."/>
            <person name="Blin M."/>
            <person name="Borowsky R."/>
            <person name="Chalopin D."/>
            <person name="Hinaux H."/>
            <person name="Jeffery W.R."/>
            <person name="Keene A."/>
            <person name="Ma L."/>
            <person name="Minx P."/>
            <person name="Murphy D."/>
            <person name="O'Quin K.E."/>
            <person name="Retaux S."/>
            <person name="Rohner N."/>
            <person name="Searle S.M."/>
            <person name="Stahl B.A."/>
            <person name="Tabin C."/>
            <person name="Volff J.N."/>
            <person name="Yoshizawa M."/>
            <person name="Warren W.C."/>
        </authorList>
    </citation>
    <scope>NUCLEOTIDE SEQUENCE [LARGE SCALE GENOMIC DNA]</scope>
    <source>
        <strain evidence="13">female</strain>
    </source>
</reference>
<dbReference type="Pfam" id="PF01448">
    <property type="entry name" value="ELM2"/>
    <property type="match status" value="1"/>
</dbReference>
<proteinExistence type="predicted"/>
<evidence type="ECO:0000256" key="8">
    <source>
        <dbReference type="ARBA" id="ARBA00023242"/>
    </source>
</evidence>
<feature type="region of interest" description="Disordered" evidence="9">
    <location>
        <begin position="151"/>
        <end position="194"/>
    </location>
</feature>
<sequence>MADHTSIHPPDSLPFPAMYRFQPQGPRSSHGLYQSNSMTRLSHYGDTSNLLCEPAGSCATPGTSMNGVEDEINSAYWDMESSVSSQSLLVHRFKAHSGVYEEEWNSNSQQHATLDDYSGTGGNHQKLDSFSDAFSSRSICRNNSIAAGKHGGYNGAPNNSPPPLPTLSFPLVLSPPPTPLPPSSLSPSKRAPHPPAAQILNQVQVQLQSHSPSEGSMRFFPPHSCTGSTLPGSFSPAHWMTLCTDVGESGDITQDLHQDPSPSSIYPDGVGLHPRHLNATQRDACSLENSPCSPLAHHPQSQSVLKLEHDPVTSEDHITWSQNSASAIYTGLPFQSVLQSGVLRENYWYSTHYTPPPMLNPCRSGTGLFCNLLPPLDNRGLWSCVNIGPEFQAELPDLLERGEYEDWLEEPLQEELLWKPWAELEESNVIQEHENLLDLSTSTALPGGGANLELALHSLSLCRGNILAALDMMFFSNSSPSRDYHYASDVWRSSEQKLFHKAFTLYGKDFSFIQKMVKTKRISQCVEFYYHCKRLQEKQRKLKEREKEMMPAKIMMNSINMDRLIHTPSLATSFPCKQCGMFYKIKSRNAHMKIHRQQQEDWRERIHSNNHNMTQTMQNQSRTLAHTNQLVTQSHQNQLLTQSLIQNLVQSQAQLAFLQNAKTQNSCFTPPISSMGPSQSPQVAPKAPALPLYPGNQQTWGALHGNLESSLYYN</sequence>
<feature type="domain" description="SANT" evidence="11">
    <location>
        <begin position="486"/>
        <end position="537"/>
    </location>
</feature>
<dbReference type="SMART" id="SM01189">
    <property type="entry name" value="ELM2"/>
    <property type="match status" value="1"/>
</dbReference>
<evidence type="ECO:0000256" key="2">
    <source>
        <dbReference type="ARBA" id="ARBA00022723"/>
    </source>
</evidence>
<keyword evidence="3" id="KW-0863">Zinc-finger</keyword>
<evidence type="ECO:0000313" key="12">
    <source>
        <dbReference type="Ensembl" id="ENSAMXP00000011542.2"/>
    </source>
</evidence>
<feature type="compositionally biased region" description="Pro residues" evidence="9">
    <location>
        <begin position="173"/>
        <end position="184"/>
    </location>
</feature>
<evidence type="ECO:0000256" key="9">
    <source>
        <dbReference type="SAM" id="MobiDB-lite"/>
    </source>
</evidence>
<keyword evidence="8" id="KW-0539">Nucleus</keyword>
<dbReference type="InterPro" id="IPR051066">
    <property type="entry name" value="Trans_reg/Corepressor"/>
</dbReference>
<feature type="domain" description="ELM2" evidence="10">
    <location>
        <begin position="383"/>
        <end position="477"/>
    </location>
</feature>
<evidence type="ECO:0000259" key="10">
    <source>
        <dbReference type="PROSITE" id="PS51156"/>
    </source>
</evidence>
<protein>
    <submittedName>
        <fullName evidence="12">Si:dkey-19b23.10</fullName>
    </submittedName>
</protein>
<evidence type="ECO:0000259" key="11">
    <source>
        <dbReference type="PROSITE" id="PS51293"/>
    </source>
</evidence>
<dbReference type="GO" id="GO:0006357">
    <property type="term" value="P:regulation of transcription by RNA polymerase II"/>
    <property type="evidence" value="ECO:0007669"/>
    <property type="project" value="TreeGrafter"/>
</dbReference>
<evidence type="ECO:0000256" key="7">
    <source>
        <dbReference type="ARBA" id="ARBA00023163"/>
    </source>
</evidence>
<dbReference type="InterPro" id="IPR000949">
    <property type="entry name" value="ELM2_dom"/>
</dbReference>
<dbReference type="PROSITE" id="PS51156">
    <property type="entry name" value="ELM2"/>
    <property type="match status" value="1"/>
</dbReference>
<dbReference type="InParanoid" id="W5KVD0"/>
<dbReference type="GO" id="GO:0005667">
    <property type="term" value="C:transcription regulator complex"/>
    <property type="evidence" value="ECO:0007669"/>
    <property type="project" value="TreeGrafter"/>
</dbReference>
<keyword evidence="13" id="KW-1185">Reference proteome</keyword>
<dbReference type="HOGENOM" id="CLU_353711_0_0_1"/>
<reference evidence="12" key="3">
    <citation type="submission" date="2025-08" db="UniProtKB">
        <authorList>
            <consortium name="Ensembl"/>
        </authorList>
    </citation>
    <scope>IDENTIFICATION</scope>
</reference>
<dbReference type="SMART" id="SM00717">
    <property type="entry name" value="SANT"/>
    <property type="match status" value="1"/>
</dbReference>
<evidence type="ECO:0000256" key="3">
    <source>
        <dbReference type="ARBA" id="ARBA00022771"/>
    </source>
</evidence>
<keyword evidence="2" id="KW-0479">Metal-binding</keyword>
<dbReference type="PANTHER" id="PTHR16089">
    <property type="entry name" value="REST COREPRESSOR COREST PROTEIN-RELATED"/>
    <property type="match status" value="1"/>
</dbReference>
<dbReference type="FunFam" id="1.10.10.60:FF:000012">
    <property type="entry name" value="Metastasis-associated 1 family, member 3"/>
    <property type="match status" value="1"/>
</dbReference>
<dbReference type="GO" id="GO:0008270">
    <property type="term" value="F:zinc ion binding"/>
    <property type="evidence" value="ECO:0007669"/>
    <property type="project" value="UniProtKB-KW"/>
</dbReference>
<dbReference type="InterPro" id="IPR017884">
    <property type="entry name" value="SANT_dom"/>
</dbReference>
<dbReference type="GeneTree" id="ENSGT00940000160303"/>
<name>W5KVD0_ASTMX</name>
<evidence type="ECO:0000256" key="4">
    <source>
        <dbReference type="ARBA" id="ARBA00022833"/>
    </source>
</evidence>
<keyword evidence="4" id="KW-0862">Zinc</keyword>
<dbReference type="Bgee" id="ENSAMXG00000011239">
    <property type="expression patterns" value="Expressed in mesonephros and 11 other cell types or tissues"/>
</dbReference>
<evidence type="ECO:0000313" key="13">
    <source>
        <dbReference type="Proteomes" id="UP000018467"/>
    </source>
</evidence>
<evidence type="ECO:0000256" key="1">
    <source>
        <dbReference type="ARBA" id="ARBA00004123"/>
    </source>
</evidence>
<dbReference type="STRING" id="7994.ENSAMXP00000011542"/>
<dbReference type="InterPro" id="IPR009057">
    <property type="entry name" value="Homeodomain-like_sf"/>
</dbReference>
<comment type="subcellular location">
    <subcellularLocation>
        <location evidence="1">Nucleus</location>
    </subcellularLocation>
</comment>
<keyword evidence="6" id="KW-0238">DNA-binding</keyword>
<dbReference type="Proteomes" id="UP000018467">
    <property type="component" value="Unassembled WGS sequence"/>
</dbReference>
<dbReference type="eggNOG" id="KOG4167">
    <property type="taxonomic scope" value="Eukaryota"/>
</dbReference>
<evidence type="ECO:0000256" key="6">
    <source>
        <dbReference type="ARBA" id="ARBA00023125"/>
    </source>
</evidence>
<dbReference type="PANTHER" id="PTHR16089:SF43">
    <property type="match status" value="1"/>
</dbReference>
<dbReference type="InterPro" id="IPR001005">
    <property type="entry name" value="SANT/Myb"/>
</dbReference>
<organism evidence="12 13">
    <name type="scientific">Astyanax mexicanus</name>
    <name type="common">Blind cave fish</name>
    <name type="synonym">Astyanax fasciatus mexicanus</name>
    <dbReference type="NCBI Taxonomy" id="7994"/>
    <lineage>
        <taxon>Eukaryota</taxon>
        <taxon>Metazoa</taxon>
        <taxon>Chordata</taxon>
        <taxon>Craniata</taxon>
        <taxon>Vertebrata</taxon>
        <taxon>Euteleostomi</taxon>
        <taxon>Actinopterygii</taxon>
        <taxon>Neopterygii</taxon>
        <taxon>Teleostei</taxon>
        <taxon>Ostariophysi</taxon>
        <taxon>Characiformes</taxon>
        <taxon>Characoidei</taxon>
        <taxon>Acestrorhamphidae</taxon>
        <taxon>Acestrorhamphinae</taxon>
        <taxon>Astyanax</taxon>
    </lineage>
</organism>
<dbReference type="Gene3D" id="1.10.10.60">
    <property type="entry name" value="Homeodomain-like"/>
    <property type="match status" value="1"/>
</dbReference>
<keyword evidence="7" id="KW-0804">Transcription</keyword>